<evidence type="ECO:0000313" key="2">
    <source>
        <dbReference type="EMBL" id="QHS88908.1"/>
    </source>
</evidence>
<protein>
    <submittedName>
        <fullName evidence="2">Uncharacterized protein</fullName>
    </submittedName>
</protein>
<reference evidence="2" key="1">
    <citation type="journal article" date="2020" name="Nature">
        <title>Giant virus diversity and host interactions through global metagenomics.</title>
        <authorList>
            <person name="Schulz F."/>
            <person name="Roux S."/>
            <person name="Paez-Espino D."/>
            <person name="Jungbluth S."/>
            <person name="Walsh D.A."/>
            <person name="Denef V.J."/>
            <person name="McMahon K.D."/>
            <person name="Konstantinidis K.T."/>
            <person name="Eloe-Fadrosh E.A."/>
            <person name="Kyrpides N.C."/>
            <person name="Woyke T."/>
        </authorList>
    </citation>
    <scope>NUCLEOTIDE SEQUENCE</scope>
    <source>
        <strain evidence="2">GVMAG-M-3300010158-59</strain>
    </source>
</reference>
<feature type="compositionally biased region" description="Low complexity" evidence="1">
    <location>
        <begin position="923"/>
        <end position="938"/>
    </location>
</feature>
<accession>A0A6C0BBP6</accession>
<feature type="compositionally biased region" description="Low complexity" evidence="1">
    <location>
        <begin position="860"/>
        <end position="873"/>
    </location>
</feature>
<feature type="region of interest" description="Disordered" evidence="1">
    <location>
        <begin position="858"/>
        <end position="1060"/>
    </location>
</feature>
<proteinExistence type="predicted"/>
<sequence>MTLTADYEGPVAGNDTGRIVIRTDDGTIFRSIETSEFFNIDFGNGPNPDLIGKPLPYTAAQIQEVPSSSPNRNDDNFKVEQRQLRILDIMKDGNVPRGKNIRNSVCPIMESEKLTFGALDDMENKFDQIMHSNMTPYSWTKISKDSELFPLLVQRIVSKESGLDTGYFINDPFFLGNLINIVVDPAGRSPIDEAKGDQYFLGVGETLVLTEAFLRFFGLDECRIEATLQADGSYLFQINVPGGISINKPMTTIGTTQVKWFQGNPEKNNFIAGLGSGTTKTNIKKGLLITKEMGDLGQVLLLFLWKLCQPPPVPPNVPQLYTMSTCDNVVMLQCMLMNLNCILTSAAKEDSEKLRKIMVFRPKTNQLDITQDVFNNEKTQIIRQNQKFIETIFELVNNPLINIYAAGAGGPITFPLDFYQAILNDLNFIQSALNFYNVAFIANTDIPDPQQQPQQQNVSSLNDIISDMKKNFLFNMFIRKPKDQLQMMMAKKYTQNDNLYKEHVTLTLVNYGKNPFYLLGKEYNARLSAPGVASAPSGGGIQKGGSYNLEELSVSEDARKAFTSLEFVDFNETPAWYYDENTYLIAEKYRELYESYLRGSLDPDIITTGIEIMGTNSQVDDIKTRKDGYFIAENLSAYNGTLIEMDQLVDSVWQVAQDVPQDNIIKKELLNNYARYLAALNPRRGVNLYDTLNGQIIEFLTVTGLMQQIQDIQWDFLNELYYRFYLDGAVLYDSELYGLIITIALEEFNIITIDEALSLSEMYSNSMDEKLQQQQQEYSAKITLENAADEYFTNKRAEYDASPPEEKKEDLNNVWQEYQDIVAVKERAEKKYEHLLKIKEEANAFVLKLQEYQRQFEKQSAAASSVSRSLSTSPLGKEEEEYTDEEGSPYNPSFATRQTMQIEMLGQQPKARQQFKTPAAKRSFSSTSDSDSESATTSRFYNPLLLSQVSADTQSSMGSSMGSSIGSRSPSVEDPNFLPYSEEAVTKKSRGEQVLMPGLTPYAARDSDEEESGYSDPDRGGKRRTRKYKRKHRKTVKRRKQKKTRKPKRRPRKTLKRRRR</sequence>
<dbReference type="AlphaFoldDB" id="A0A6C0BBP6"/>
<feature type="compositionally biased region" description="Low complexity" evidence="1">
    <location>
        <begin position="955"/>
        <end position="970"/>
    </location>
</feature>
<name>A0A6C0BBP6_9ZZZZ</name>
<evidence type="ECO:0000256" key="1">
    <source>
        <dbReference type="SAM" id="MobiDB-lite"/>
    </source>
</evidence>
<feature type="compositionally biased region" description="Polar residues" evidence="1">
    <location>
        <begin position="945"/>
        <end position="954"/>
    </location>
</feature>
<feature type="compositionally biased region" description="Basic residues" evidence="1">
    <location>
        <begin position="1021"/>
        <end position="1060"/>
    </location>
</feature>
<organism evidence="2">
    <name type="scientific">viral metagenome</name>
    <dbReference type="NCBI Taxonomy" id="1070528"/>
    <lineage>
        <taxon>unclassified sequences</taxon>
        <taxon>metagenomes</taxon>
        <taxon>organismal metagenomes</taxon>
    </lineage>
</organism>
<dbReference type="EMBL" id="MN739103">
    <property type="protein sequence ID" value="QHS88908.1"/>
    <property type="molecule type" value="Genomic_DNA"/>
</dbReference>
<feature type="compositionally biased region" description="Polar residues" evidence="1">
    <location>
        <begin position="890"/>
        <end position="901"/>
    </location>
</feature>
<feature type="compositionally biased region" description="Acidic residues" evidence="1">
    <location>
        <begin position="878"/>
        <end position="887"/>
    </location>
</feature>